<dbReference type="GO" id="GO:0005840">
    <property type="term" value="C:ribosome"/>
    <property type="evidence" value="ECO:0007669"/>
    <property type="project" value="UniProtKB-KW"/>
</dbReference>
<dbReference type="GO" id="GO:1990904">
    <property type="term" value="C:ribonucleoprotein complex"/>
    <property type="evidence" value="ECO:0007669"/>
    <property type="project" value="UniProtKB-KW"/>
</dbReference>
<dbReference type="GO" id="GO:0006412">
    <property type="term" value="P:translation"/>
    <property type="evidence" value="ECO:0007669"/>
    <property type="project" value="UniProtKB-UniRule"/>
</dbReference>
<keyword evidence="5" id="KW-0694">RNA-binding</keyword>
<dbReference type="Gene3D" id="3.40.1370.10">
    <property type="match status" value="1"/>
</dbReference>
<dbReference type="HOGENOM" id="CLU_041575_5_2_7"/>
<accession>W4MGF2</accession>
<dbReference type="GO" id="GO:0003735">
    <property type="term" value="F:structural constituent of ribosome"/>
    <property type="evidence" value="ECO:0007669"/>
    <property type="project" value="InterPro"/>
</dbReference>
<evidence type="ECO:0000256" key="3">
    <source>
        <dbReference type="ARBA" id="ARBA00023274"/>
    </source>
</evidence>
<dbReference type="SUPFAM" id="SSF52166">
    <property type="entry name" value="Ribosomal protein L4"/>
    <property type="match status" value="1"/>
</dbReference>
<dbReference type="NCBIfam" id="TIGR03953">
    <property type="entry name" value="rplD_bact"/>
    <property type="match status" value="1"/>
</dbReference>
<protein>
    <recommendedName>
        <fullName evidence="4 5">Large ribosomal subunit protein uL4</fullName>
    </recommendedName>
</protein>
<comment type="function">
    <text evidence="5">One of the primary rRNA binding proteins, this protein initially binds near the 5'-end of the 23S rRNA. It is important during the early stages of 50S assembly. It makes multiple contacts with different domains of the 23S rRNA in the assembled 50S subunit and ribosome.</text>
</comment>
<dbReference type="PANTHER" id="PTHR10746">
    <property type="entry name" value="50S RIBOSOMAL PROTEIN L4"/>
    <property type="match status" value="1"/>
</dbReference>
<comment type="caution">
    <text evidence="7">The sequence shown here is derived from an EMBL/GenBank/DDBJ whole genome shotgun (WGS) entry which is preliminary data.</text>
</comment>
<dbReference type="InterPro" id="IPR023574">
    <property type="entry name" value="Ribosomal_uL4_dom_sf"/>
</dbReference>
<evidence type="ECO:0000256" key="2">
    <source>
        <dbReference type="ARBA" id="ARBA00022980"/>
    </source>
</evidence>
<keyword evidence="3 5" id="KW-0687">Ribonucleoprotein</keyword>
<evidence type="ECO:0000256" key="4">
    <source>
        <dbReference type="ARBA" id="ARBA00035244"/>
    </source>
</evidence>
<dbReference type="PATRIC" id="fig|1429439.4.peg.346"/>
<gene>
    <name evidence="5" type="primary">rplD</name>
    <name evidence="7" type="ORF">ETSY2_01995</name>
</gene>
<evidence type="ECO:0000313" key="8">
    <source>
        <dbReference type="Proteomes" id="UP000019140"/>
    </source>
</evidence>
<dbReference type="Proteomes" id="UP000019140">
    <property type="component" value="Unassembled WGS sequence"/>
</dbReference>
<dbReference type="Pfam" id="PF00573">
    <property type="entry name" value="Ribosomal_L4"/>
    <property type="match status" value="1"/>
</dbReference>
<organism evidence="7 8">
    <name type="scientific">Candidatus Entotheonella gemina</name>
    <dbReference type="NCBI Taxonomy" id="1429439"/>
    <lineage>
        <taxon>Bacteria</taxon>
        <taxon>Pseudomonadati</taxon>
        <taxon>Nitrospinota/Tectimicrobiota group</taxon>
        <taxon>Candidatus Tectimicrobiota</taxon>
        <taxon>Candidatus Entotheonellia</taxon>
        <taxon>Candidatus Entotheonellales</taxon>
        <taxon>Candidatus Entotheonellaceae</taxon>
        <taxon>Candidatus Entotheonella</taxon>
    </lineage>
</organism>
<dbReference type="InterPro" id="IPR013005">
    <property type="entry name" value="Ribosomal_uL4-like"/>
</dbReference>
<proteinExistence type="inferred from homology"/>
<dbReference type="InterPro" id="IPR002136">
    <property type="entry name" value="Ribosomal_uL4"/>
</dbReference>
<keyword evidence="8" id="KW-1185">Reference proteome</keyword>
<comment type="similarity">
    <text evidence="1 5">Belongs to the universal ribosomal protein uL4 family.</text>
</comment>
<feature type="region of interest" description="Disordered" evidence="6">
    <location>
        <begin position="43"/>
        <end position="84"/>
    </location>
</feature>
<evidence type="ECO:0000313" key="7">
    <source>
        <dbReference type="EMBL" id="ETX09011.1"/>
    </source>
</evidence>
<keyword evidence="5" id="KW-0699">rRNA-binding</keyword>
<reference evidence="7 8" key="1">
    <citation type="journal article" date="2014" name="Nature">
        <title>An environmental bacterial taxon with a large and distinct metabolic repertoire.</title>
        <authorList>
            <person name="Wilson M.C."/>
            <person name="Mori T."/>
            <person name="Ruckert C."/>
            <person name="Uria A.R."/>
            <person name="Helf M.J."/>
            <person name="Takada K."/>
            <person name="Gernert C."/>
            <person name="Steffens U.A."/>
            <person name="Heycke N."/>
            <person name="Schmitt S."/>
            <person name="Rinke C."/>
            <person name="Helfrich E.J."/>
            <person name="Brachmann A.O."/>
            <person name="Gurgui C."/>
            <person name="Wakimoto T."/>
            <person name="Kracht M."/>
            <person name="Crusemann M."/>
            <person name="Hentschel U."/>
            <person name="Abe I."/>
            <person name="Matsunaga S."/>
            <person name="Kalinowski J."/>
            <person name="Takeyama H."/>
            <person name="Piel J."/>
        </authorList>
    </citation>
    <scope>NUCLEOTIDE SEQUENCE [LARGE SCALE GENOMIC DNA]</scope>
    <source>
        <strain evidence="8">TSY2</strain>
    </source>
</reference>
<comment type="function">
    <text evidence="5">Forms part of the polypeptide exit tunnel.</text>
</comment>
<dbReference type="EMBL" id="AZHX01000078">
    <property type="protein sequence ID" value="ETX09011.1"/>
    <property type="molecule type" value="Genomic_DNA"/>
</dbReference>
<sequence>MNVDVCDAQGQVVRQIELLESIFGVEIKEHLLHEMVRYQLAKRRQGTAHTKNRSAVRGGGRKPWRQKGTGRARAGSRTSPVWRGGGTVFGPMPRSYALGMPKKKRRAALCVALSLKVQEQAFRVIENFDEIEQPKTRQVVSLAQRFTEQPKVLFVTGEAHEALALSARNVPTMKALPVAGLNVYDMLHHTTVICAEEAIEHIVGRLTHGTVSDH</sequence>
<comment type="subunit">
    <text evidence="5">Part of the 50S ribosomal subunit.</text>
</comment>
<dbReference type="GO" id="GO:0019843">
    <property type="term" value="F:rRNA binding"/>
    <property type="evidence" value="ECO:0007669"/>
    <property type="project" value="UniProtKB-UniRule"/>
</dbReference>
<feature type="compositionally biased region" description="Basic residues" evidence="6">
    <location>
        <begin position="43"/>
        <end position="70"/>
    </location>
</feature>
<keyword evidence="2 5" id="KW-0689">Ribosomal protein</keyword>
<evidence type="ECO:0000256" key="5">
    <source>
        <dbReference type="HAMAP-Rule" id="MF_01328"/>
    </source>
</evidence>
<dbReference type="HAMAP" id="MF_01328_B">
    <property type="entry name" value="Ribosomal_uL4_B"/>
    <property type="match status" value="1"/>
</dbReference>
<evidence type="ECO:0000256" key="1">
    <source>
        <dbReference type="ARBA" id="ARBA00010528"/>
    </source>
</evidence>
<dbReference type="AlphaFoldDB" id="W4MGF2"/>
<evidence type="ECO:0000256" key="6">
    <source>
        <dbReference type="SAM" id="MobiDB-lite"/>
    </source>
</evidence>
<dbReference type="PANTHER" id="PTHR10746:SF6">
    <property type="entry name" value="LARGE RIBOSOMAL SUBUNIT PROTEIN UL4M"/>
    <property type="match status" value="1"/>
</dbReference>
<name>W4MGF2_9BACT</name>